<comment type="caution">
    <text evidence="2">The sequence shown here is derived from an EMBL/GenBank/DDBJ whole genome shotgun (WGS) entry which is preliminary data.</text>
</comment>
<evidence type="ECO:0000256" key="1">
    <source>
        <dbReference type="SAM" id="MobiDB-lite"/>
    </source>
</evidence>
<gene>
    <name evidence="2" type="ORF">NG895_02410</name>
</gene>
<dbReference type="Gene3D" id="3.40.390.10">
    <property type="entry name" value="Collagenase (Catalytic Domain)"/>
    <property type="match status" value="1"/>
</dbReference>
<evidence type="ECO:0008006" key="4">
    <source>
        <dbReference type="Google" id="ProtNLM"/>
    </source>
</evidence>
<name>A0A9X2F5U6_9BACT</name>
<feature type="compositionally biased region" description="Low complexity" evidence="1">
    <location>
        <begin position="230"/>
        <end position="246"/>
    </location>
</feature>
<evidence type="ECO:0000313" key="2">
    <source>
        <dbReference type="EMBL" id="MCO6042750.1"/>
    </source>
</evidence>
<keyword evidence="3" id="KW-1185">Reference proteome</keyword>
<reference evidence="2" key="1">
    <citation type="submission" date="2022-06" db="EMBL/GenBank/DDBJ databases">
        <title>Aeoliella straminimaris, a novel planctomycete from sediments.</title>
        <authorList>
            <person name="Vitorino I.R."/>
            <person name="Lage O.M."/>
        </authorList>
    </citation>
    <scope>NUCLEOTIDE SEQUENCE</scope>
    <source>
        <strain evidence="2">ICT_H6.2</strain>
    </source>
</reference>
<dbReference type="GO" id="GO:0008237">
    <property type="term" value="F:metallopeptidase activity"/>
    <property type="evidence" value="ECO:0007669"/>
    <property type="project" value="InterPro"/>
</dbReference>
<dbReference type="InterPro" id="IPR018247">
    <property type="entry name" value="EF_Hand_1_Ca_BS"/>
</dbReference>
<dbReference type="Gene3D" id="1.10.1330.10">
    <property type="entry name" value="Dockerin domain"/>
    <property type="match status" value="1"/>
</dbReference>
<feature type="region of interest" description="Disordered" evidence="1">
    <location>
        <begin position="225"/>
        <end position="251"/>
    </location>
</feature>
<accession>A0A9X2F5U6</accession>
<dbReference type="GO" id="GO:0000272">
    <property type="term" value="P:polysaccharide catabolic process"/>
    <property type="evidence" value="ECO:0007669"/>
    <property type="project" value="InterPro"/>
</dbReference>
<dbReference type="SUPFAM" id="SSF55486">
    <property type="entry name" value="Metalloproteases ('zincins'), catalytic domain"/>
    <property type="match status" value="1"/>
</dbReference>
<evidence type="ECO:0000313" key="3">
    <source>
        <dbReference type="Proteomes" id="UP001155241"/>
    </source>
</evidence>
<sequence>MGIHSRRLAAESLEDRRLLALIPPALSSLPGAPVTIHIDFDGNPAFEWAPGVFASGPAAGNSDPIPAFSIDGNVNDFSQAELDGMTAIWQHVAEKYSPFNINVTTIAPPNYNDLVALQIVVGGSDADWYNQGAGGVAWRESFTRNDLNNTGFVFSADAVDAGSVTLNAGDRHFIAESVAHEAGHVLGLRHQSVIDGSNNVVKVYSDGDSITSPIMGGSSNNSAKRGIWFSGPTSSSDSSGNPVSTGPQDDLATLIRPGNVVTYRADDFGSYSGSGSLNLNPQTGVVTGAGIIETNGDQDAFTFVAVGPILSFTVNNAALGGMLAPTLELIPISGNTPAVTLTTTNTSATISTTNATPGQGFVLRVSPQNNAYGSIGQYTISGNAGSFATLSGGVLTVTGFEGAADNLKISWNSGPDMIVVQDDIFGGSAIQQFPRTQVSSIVVSPGAGDDTIDLFGQLSALSIPVSVYGGSGTDHLVLQGTSDADTQWILDSTHGQNNSTPFSFYSVETVLMTAFDGADTFNVSALPASVALTVYGGPANDTINLAPNDPFSISKLEGPITVNGEAGFDTLNVGSGGLHAVSSLVTFAAGADSGKIKLDDSANAFSVDYLITNDTITRSDPFFFGGVTYFNVGSIELSASQGPNTVTINSTTISSAIVNGNGGDDNFVIGNGNNLAGGIGLFTGNGGDGVDTLTLNDSLSTHDLPWAILGDNSFDPQTVYLGLQAYDLEGYEAVTVLAGNGNNNVQINGTMAQDVTLNTGGGNDTVELNDISSFRDFYTQNEEPPFNHPISIDGGTGFNVLTIDDATSGPRSYVISPEQITGYDGGPLGMRFDYDSFQAVNLYAGQYYNDYLVFGTSSDIPAGQQMTILGGPDNDIFDVRPHDDNGNLTINGNLGISGGGGVDSLFINDTASSLPIDYTFYNQFGPSTTNIGGMGAAGFGAGSNIENITISAGGGDDTVSINSFQSGSNLTVNGGGGNDAVNFGASVVANEVTLMASFHFNGQDGTDTLRFNDAGNTSGKTYYRNVGTTDAYVPAGLQFHLTDANTEVFELNAGSAVDGLYVDAASPGFTTIFNAGGGVDGLALGYNVSTLENIHGPVFYNAGAGGGYVSLWDGLDTTGDLVHVGQSSVGAGLEDTLFGSGGSLTFQDLIFLSAAAPGIYLSLGSGADIILAEPLPNAGVTVLGNNPTASPGDTLRVALTGVSSYTQTPTGVGAGAFTFDNAMPVSYLGIETVTAYLPGDYSGDGTVDAADYDIWKDNFGSNVSPGTQGDGNGDGVVTLADYTVWRNHLGAAILAEVSTLVEDGLSASFMADPIDVDSTASTLPPMPSAPTALRRAALQQAKKGIIAMPEMTPWVRAQDMALETMDLSQSARTAKSRLVPNRRLAIEPAATKVIDVEVLSCLFAEIGAA</sequence>
<dbReference type="PRINTS" id="PR00313">
    <property type="entry name" value="CABNDNGRPT"/>
</dbReference>
<protein>
    <recommendedName>
        <fullName evidence="4">Matrixin</fullName>
    </recommendedName>
</protein>
<dbReference type="Proteomes" id="UP001155241">
    <property type="component" value="Unassembled WGS sequence"/>
</dbReference>
<dbReference type="SUPFAM" id="SSF63446">
    <property type="entry name" value="Type I dockerin domain"/>
    <property type="match status" value="1"/>
</dbReference>
<dbReference type="InterPro" id="IPR036439">
    <property type="entry name" value="Dockerin_dom_sf"/>
</dbReference>
<proteinExistence type="predicted"/>
<dbReference type="InterPro" id="IPR024079">
    <property type="entry name" value="MetalloPept_cat_dom_sf"/>
</dbReference>
<dbReference type="EMBL" id="JAMXLR010000009">
    <property type="protein sequence ID" value="MCO6042750.1"/>
    <property type="molecule type" value="Genomic_DNA"/>
</dbReference>
<organism evidence="2 3">
    <name type="scientific">Aeoliella straminimaris</name>
    <dbReference type="NCBI Taxonomy" id="2954799"/>
    <lineage>
        <taxon>Bacteria</taxon>
        <taxon>Pseudomonadati</taxon>
        <taxon>Planctomycetota</taxon>
        <taxon>Planctomycetia</taxon>
        <taxon>Pirellulales</taxon>
        <taxon>Lacipirellulaceae</taxon>
        <taxon>Aeoliella</taxon>
    </lineage>
</organism>
<dbReference type="PROSITE" id="PS00018">
    <property type="entry name" value="EF_HAND_1"/>
    <property type="match status" value="1"/>
</dbReference>